<evidence type="ECO:0000256" key="3">
    <source>
        <dbReference type="PROSITE-ProRule" id="PRU10141"/>
    </source>
</evidence>
<proteinExistence type="predicted"/>
<protein>
    <submittedName>
        <fullName evidence="6">Zap-70</fullName>
    </submittedName>
</protein>
<feature type="region of interest" description="Disordered" evidence="4">
    <location>
        <begin position="293"/>
        <end position="348"/>
    </location>
</feature>
<dbReference type="InterPro" id="IPR011009">
    <property type="entry name" value="Kinase-like_dom_sf"/>
</dbReference>
<reference evidence="6" key="2">
    <citation type="journal article" date="2021" name="World Allergy Organ. J.">
        <title>Chromosome-level assembly of Dermatophagoides farinae genome and transcriptome reveals two novel allergens Der f 37 and Der f 39.</title>
        <authorList>
            <person name="Chen J."/>
            <person name="Cai Z."/>
            <person name="Fan D."/>
            <person name="Hu J."/>
            <person name="Hou Y."/>
            <person name="He Y."/>
            <person name="Zhang Z."/>
            <person name="Zhao Z."/>
            <person name="Gao P."/>
            <person name="Hu W."/>
            <person name="Sun J."/>
            <person name="Li J."/>
            <person name="Ji K."/>
        </authorList>
    </citation>
    <scope>NUCLEOTIDE SEQUENCE</scope>
    <source>
        <strain evidence="6">JKM2019</strain>
    </source>
</reference>
<dbReference type="InterPro" id="IPR000719">
    <property type="entry name" value="Prot_kinase_dom"/>
</dbReference>
<dbReference type="SUPFAM" id="SSF56112">
    <property type="entry name" value="Protein kinase-like (PK-like)"/>
    <property type="match status" value="1"/>
</dbReference>
<dbReference type="InterPro" id="IPR017441">
    <property type="entry name" value="Protein_kinase_ATP_BS"/>
</dbReference>
<comment type="caution">
    <text evidence="6">The sequence shown here is derived from an EMBL/GenBank/DDBJ whole genome shotgun (WGS) entry which is preliminary data.</text>
</comment>
<gene>
    <name evidence="6" type="ORF">HUG17_7826</name>
</gene>
<feature type="binding site" evidence="3">
    <location>
        <position position="898"/>
    </location>
    <ligand>
        <name>ATP</name>
        <dbReference type="ChEBI" id="CHEBI:30616"/>
    </ligand>
</feature>
<dbReference type="InterPro" id="IPR001245">
    <property type="entry name" value="Ser-Thr/Tyr_kinase_cat_dom"/>
</dbReference>
<dbReference type="FunFam" id="1.10.510.10:FF:000216">
    <property type="entry name" value="Tyrosine-protein kinase SYK"/>
    <property type="match status" value="1"/>
</dbReference>
<dbReference type="PROSITE" id="PS50011">
    <property type="entry name" value="PROTEIN_KINASE_DOM"/>
    <property type="match status" value="1"/>
</dbReference>
<dbReference type="Gene3D" id="3.30.200.20">
    <property type="entry name" value="Phosphorylase Kinase, domain 1"/>
    <property type="match status" value="1"/>
</dbReference>
<feature type="compositionally biased region" description="Polar residues" evidence="4">
    <location>
        <begin position="296"/>
        <end position="309"/>
    </location>
</feature>
<dbReference type="PROSITE" id="PS00109">
    <property type="entry name" value="PROTEIN_KINASE_TYR"/>
    <property type="match status" value="1"/>
</dbReference>
<feature type="compositionally biased region" description="Pro residues" evidence="4">
    <location>
        <begin position="752"/>
        <end position="766"/>
    </location>
</feature>
<name>A0A9D4SFI7_DERFA</name>
<dbReference type="InterPro" id="IPR020635">
    <property type="entry name" value="Tyr_kinase_cat_dom"/>
</dbReference>
<evidence type="ECO:0000256" key="1">
    <source>
        <dbReference type="ARBA" id="ARBA00022741"/>
    </source>
</evidence>
<dbReference type="InterPro" id="IPR050198">
    <property type="entry name" value="Non-receptor_tyrosine_kinases"/>
</dbReference>
<keyword evidence="1 3" id="KW-0547">Nucleotide-binding</keyword>
<dbReference type="GO" id="GO:0002009">
    <property type="term" value="P:morphogenesis of an epithelium"/>
    <property type="evidence" value="ECO:0007669"/>
    <property type="project" value="UniProtKB-ARBA"/>
</dbReference>
<dbReference type="Proteomes" id="UP000828236">
    <property type="component" value="Unassembled WGS sequence"/>
</dbReference>
<dbReference type="PROSITE" id="PS00107">
    <property type="entry name" value="PROTEIN_KINASE_ATP"/>
    <property type="match status" value="1"/>
</dbReference>
<sequence length="1129" mass="128256">MPNEMSEEKKELIPCFPMLISHYTIFSGGLWCMLGDGCPRPQEIIRQYAEQSNAQISLIQQQNNNHNHHHHHHSTSSIPYQVSNHPNHLVLTIHRHGNDDNITSSFDDFNNKCKTCLKLQFPTHHHHNHRYHRQRRVSTPTNLKLKEWFTTINHKWARIKRQVILHHQRQQPLINEDNYGTNEMTCCHVSKVPKNVKTRNLKELLNGHNEPYRFPATNLHIQCKCLPSQRYCLINGYGTTTTRYQHRKQQFGRWHEEPAFGSRYAFDNEITFNMNRQTNSVTNTPSAKTKLTTTTMQNDMNSNSKLTQPNDIDDNGDGVNDDVDDDDDDNSNNRITMTNNNNNNDQNHRHHTALIKSSSIDTIAAFFNDPIEEIRRLHFRPSLDHQTNDVTTTSTMVKMMNGFNGNNNQFDSDSMNISHFNNNNNNNQSTKPLLHRANSFDNDHHQCQCNCSDWLLDIDDDLNDPFQSLPETIMAKNDCIINLSNDTAMNELRTVFNHDHHHQQQSSLTNDFTLSSSSNNNNNNHSIMNGGMNFIQNSSMNGFQSLNNNIIGHTATNLTQQQQSKQLQFNNLNGPLIIIKNNNNGKNCSSLSGTTSSGSSSSSMSTNSNSSGSGSNGRFCNRSFGPTTVPSLSTTTSMMMMTKSLQNTAANAVQQHDNSNEFDVCFDNHDQLDDDSSTLTDNSSTHSSNSPPKQNVHNETMIMMANCSKNISATTTTTSSSSILHTNDSNSFQQQQQQQKHKSYHHISSSSLPPPTISPPPPPQPPLSCCIETPVWPNNIIIGESLSLSSSSSMNPSNIHLSCSSQQVPLGDNNNNKQETTNETATNQQCLKDIELICLNEVIEEVQETIQKCKRGPICFDPRCITLKRRIGNGYFGDVFLATIPSLHGSSNINLAVKMLKSHAVPQQKAEILREAQTMAKLDHRHIVRLIGVCENDPFMLVMELAPLGPLNKYLQNHGQNLTDMDILRLMLQVAKAMQYLEDVNYVHRDLAARNILLVNEKFAKVSDFGMSRALGQGKDYYKARSASKWPLKWYAPECIYYYKFSSKSDVWSFGVALWEAMSRGEMPYQGMDGQDILRMFNENRRLPKPENCSVIIYQIMWSCWQFKPEDRLNFANIVDQLMHYLDGK</sequence>
<dbReference type="AlphaFoldDB" id="A0A9D4SFI7"/>
<feature type="compositionally biased region" description="Low complexity" evidence="4">
    <location>
        <begin position="813"/>
        <end position="823"/>
    </location>
</feature>
<feature type="domain" description="Protein kinase" evidence="5">
    <location>
        <begin position="865"/>
        <end position="1126"/>
    </location>
</feature>
<evidence type="ECO:0000256" key="4">
    <source>
        <dbReference type="SAM" id="MobiDB-lite"/>
    </source>
</evidence>
<dbReference type="SMART" id="SM00219">
    <property type="entry name" value="TyrKc"/>
    <property type="match status" value="1"/>
</dbReference>
<reference evidence="6" key="1">
    <citation type="submission" date="2020-06" db="EMBL/GenBank/DDBJ databases">
        <authorList>
            <person name="Ji K."/>
            <person name="Li J."/>
        </authorList>
    </citation>
    <scope>NUCLEOTIDE SEQUENCE</scope>
    <source>
        <strain evidence="6">JKM2019</strain>
        <tissue evidence="6">Whole body</tissue>
    </source>
</reference>
<feature type="region of interest" description="Disordered" evidence="4">
    <location>
        <begin position="499"/>
        <end position="529"/>
    </location>
</feature>
<dbReference type="PANTHER" id="PTHR24418">
    <property type="entry name" value="TYROSINE-PROTEIN KINASE"/>
    <property type="match status" value="1"/>
</dbReference>
<feature type="compositionally biased region" description="Acidic residues" evidence="4">
    <location>
        <begin position="311"/>
        <end position="330"/>
    </location>
</feature>
<dbReference type="Gene3D" id="1.10.510.10">
    <property type="entry name" value="Transferase(Phosphotransferase) domain 1"/>
    <property type="match status" value="1"/>
</dbReference>
<feature type="region of interest" description="Disordered" evidence="4">
    <location>
        <begin position="718"/>
        <end position="768"/>
    </location>
</feature>
<dbReference type="EMBL" id="SDOV01000005">
    <property type="protein sequence ID" value="KAH7640359.1"/>
    <property type="molecule type" value="Genomic_DNA"/>
</dbReference>
<feature type="region of interest" description="Disordered" evidence="4">
    <location>
        <begin position="803"/>
        <end position="823"/>
    </location>
</feature>
<dbReference type="Pfam" id="PF07714">
    <property type="entry name" value="PK_Tyr_Ser-Thr"/>
    <property type="match status" value="1"/>
</dbReference>
<dbReference type="PRINTS" id="PR00109">
    <property type="entry name" value="TYRKINASE"/>
</dbReference>
<evidence type="ECO:0000256" key="2">
    <source>
        <dbReference type="ARBA" id="ARBA00022840"/>
    </source>
</evidence>
<keyword evidence="2 3" id="KW-0067">ATP-binding</keyword>
<accession>A0A9D4SFI7</accession>
<evidence type="ECO:0000313" key="6">
    <source>
        <dbReference type="EMBL" id="KAH7640359.1"/>
    </source>
</evidence>
<dbReference type="GO" id="GO:0004713">
    <property type="term" value="F:protein tyrosine kinase activity"/>
    <property type="evidence" value="ECO:0007669"/>
    <property type="project" value="InterPro"/>
</dbReference>
<feature type="compositionally biased region" description="Low complexity" evidence="4">
    <location>
        <begin position="677"/>
        <end position="690"/>
    </location>
</feature>
<feature type="region of interest" description="Disordered" evidence="4">
    <location>
        <begin position="583"/>
        <end position="632"/>
    </location>
</feature>
<feature type="compositionally biased region" description="Low complexity" evidence="4">
    <location>
        <begin position="506"/>
        <end position="526"/>
    </location>
</feature>
<feature type="region of interest" description="Disordered" evidence="4">
    <location>
        <begin position="662"/>
        <end position="696"/>
    </location>
</feature>
<feature type="compositionally biased region" description="Low complexity" evidence="4">
    <location>
        <begin position="583"/>
        <end position="617"/>
    </location>
</feature>
<dbReference type="GO" id="GO:0005524">
    <property type="term" value="F:ATP binding"/>
    <property type="evidence" value="ECO:0007669"/>
    <property type="project" value="UniProtKB-UniRule"/>
</dbReference>
<evidence type="ECO:0000259" key="5">
    <source>
        <dbReference type="PROSITE" id="PS50011"/>
    </source>
</evidence>
<feature type="compositionally biased region" description="Low complexity" evidence="4">
    <location>
        <begin position="332"/>
        <end position="345"/>
    </location>
</feature>
<dbReference type="InterPro" id="IPR008266">
    <property type="entry name" value="Tyr_kinase_AS"/>
</dbReference>
<organism evidence="6">
    <name type="scientific">Dermatophagoides farinae</name>
    <name type="common">American house dust mite</name>
    <dbReference type="NCBI Taxonomy" id="6954"/>
    <lineage>
        <taxon>Eukaryota</taxon>
        <taxon>Metazoa</taxon>
        <taxon>Ecdysozoa</taxon>
        <taxon>Arthropoda</taxon>
        <taxon>Chelicerata</taxon>
        <taxon>Arachnida</taxon>
        <taxon>Acari</taxon>
        <taxon>Acariformes</taxon>
        <taxon>Sarcoptiformes</taxon>
        <taxon>Astigmata</taxon>
        <taxon>Psoroptidia</taxon>
        <taxon>Analgoidea</taxon>
        <taxon>Pyroglyphidae</taxon>
        <taxon>Dermatophagoidinae</taxon>
        <taxon>Dermatophagoides</taxon>
    </lineage>
</organism>